<name>A0AAD6INJ4_PENCN</name>
<accession>A0AAD6INJ4</accession>
<reference evidence="3" key="1">
    <citation type="journal article" date="2023" name="IMA Fungus">
        <title>Comparative genomic study of the Penicillium genus elucidates a diverse pangenome and 15 lateral gene transfer events.</title>
        <authorList>
            <person name="Petersen C."/>
            <person name="Sorensen T."/>
            <person name="Nielsen M.R."/>
            <person name="Sondergaard T.E."/>
            <person name="Sorensen J.L."/>
            <person name="Fitzpatrick D.A."/>
            <person name="Frisvad J.C."/>
            <person name="Nielsen K.L."/>
        </authorList>
    </citation>
    <scope>NUCLEOTIDE SEQUENCE</scope>
    <source>
        <strain evidence="3">IBT 15450</strain>
    </source>
</reference>
<reference evidence="3" key="2">
    <citation type="submission" date="2023-01" db="EMBL/GenBank/DDBJ databases">
        <authorList>
            <person name="Petersen C."/>
        </authorList>
    </citation>
    <scope>NUCLEOTIDE SEQUENCE</scope>
    <source>
        <strain evidence="3">IBT 15450</strain>
    </source>
</reference>
<feature type="compositionally biased region" description="Low complexity" evidence="1">
    <location>
        <begin position="55"/>
        <end position="65"/>
    </location>
</feature>
<gene>
    <name evidence="3" type="ORF">N7460_000625</name>
</gene>
<feature type="signal peptide" evidence="2">
    <location>
        <begin position="1"/>
        <end position="20"/>
    </location>
</feature>
<feature type="region of interest" description="Disordered" evidence="1">
    <location>
        <begin position="27"/>
        <end position="70"/>
    </location>
</feature>
<dbReference type="EMBL" id="JAQJZL010000001">
    <property type="protein sequence ID" value="KAJ6057351.1"/>
    <property type="molecule type" value="Genomic_DNA"/>
</dbReference>
<keyword evidence="4" id="KW-1185">Reference proteome</keyword>
<dbReference type="Proteomes" id="UP001219568">
    <property type="component" value="Unassembled WGS sequence"/>
</dbReference>
<sequence>MKFTTVFGVAALFMAPSAMAWKLPHVDQADSGSRTEQPAPSGAIPSGTAPSGTIPSGTAPSSFPSGGFGGFGGFGGQGGFPLWLPL</sequence>
<comment type="caution">
    <text evidence="3">The sequence shown here is derived from an EMBL/GenBank/DDBJ whole genome shotgun (WGS) entry which is preliminary data.</text>
</comment>
<evidence type="ECO:0000313" key="4">
    <source>
        <dbReference type="Proteomes" id="UP001219568"/>
    </source>
</evidence>
<dbReference type="AlphaFoldDB" id="A0AAD6INJ4"/>
<organism evidence="3 4">
    <name type="scientific">Penicillium canescens</name>
    <dbReference type="NCBI Taxonomy" id="5083"/>
    <lineage>
        <taxon>Eukaryota</taxon>
        <taxon>Fungi</taxon>
        <taxon>Dikarya</taxon>
        <taxon>Ascomycota</taxon>
        <taxon>Pezizomycotina</taxon>
        <taxon>Eurotiomycetes</taxon>
        <taxon>Eurotiomycetidae</taxon>
        <taxon>Eurotiales</taxon>
        <taxon>Aspergillaceae</taxon>
        <taxon>Penicillium</taxon>
    </lineage>
</organism>
<feature type="chain" id="PRO_5042165102" evidence="2">
    <location>
        <begin position="21"/>
        <end position="86"/>
    </location>
</feature>
<evidence type="ECO:0000256" key="2">
    <source>
        <dbReference type="SAM" id="SignalP"/>
    </source>
</evidence>
<evidence type="ECO:0000313" key="3">
    <source>
        <dbReference type="EMBL" id="KAJ6057351.1"/>
    </source>
</evidence>
<proteinExistence type="predicted"/>
<keyword evidence="2" id="KW-0732">Signal</keyword>
<protein>
    <submittedName>
        <fullName evidence="3">Uncharacterized protein</fullName>
    </submittedName>
</protein>
<evidence type="ECO:0000256" key="1">
    <source>
        <dbReference type="SAM" id="MobiDB-lite"/>
    </source>
</evidence>